<evidence type="ECO:0000256" key="1">
    <source>
        <dbReference type="ARBA" id="ARBA00001936"/>
    </source>
</evidence>
<dbReference type="InterPro" id="IPR002786">
    <property type="entry name" value="Non_canon_purine_NTPase"/>
</dbReference>
<dbReference type="HAMAP" id="MF_00648">
    <property type="entry name" value="Non_canon_purine_NTPase_YjjX"/>
    <property type="match status" value="1"/>
</dbReference>
<evidence type="ECO:0000259" key="12">
    <source>
        <dbReference type="Pfam" id="PF01931"/>
    </source>
</evidence>
<dbReference type="InterPro" id="IPR029001">
    <property type="entry name" value="ITPase-like_fam"/>
</dbReference>
<protein>
    <recommendedName>
        <fullName evidence="11">Probable inosine/xanthosine triphosphatase</fullName>
        <shortName evidence="11">ITPase/XTPase</shortName>
        <ecNumber evidence="11">3.6.1.73</ecNumber>
    </recommendedName>
    <alternativeName>
        <fullName evidence="11">Non-canonical purine NTP phosphatase</fullName>
    </alternativeName>
    <alternativeName>
        <fullName evidence="11">Non-standard purine NTP phosphatase</fullName>
    </alternativeName>
    <alternativeName>
        <fullName evidence="11">Nucleoside-triphosphate phosphatase</fullName>
        <shortName evidence="11">NTPase</shortName>
    </alternativeName>
</protein>
<evidence type="ECO:0000313" key="13">
    <source>
        <dbReference type="EMBL" id="OYD15530.1"/>
    </source>
</evidence>
<dbReference type="GO" id="GO:0006772">
    <property type="term" value="P:thiamine metabolic process"/>
    <property type="evidence" value="ECO:0007669"/>
    <property type="project" value="TreeGrafter"/>
</dbReference>
<dbReference type="GO" id="GO:0046872">
    <property type="term" value="F:metal ion binding"/>
    <property type="evidence" value="ECO:0007669"/>
    <property type="project" value="UniProtKB-KW"/>
</dbReference>
<dbReference type="Pfam" id="PF01931">
    <property type="entry name" value="NTPase_I-T"/>
    <property type="match status" value="1"/>
</dbReference>
<dbReference type="GO" id="GO:0103023">
    <property type="term" value="F:ITPase activity"/>
    <property type="evidence" value="ECO:0007669"/>
    <property type="project" value="UniProtKB-EC"/>
</dbReference>
<keyword evidence="4 11" id="KW-0378">Hydrolase</keyword>
<evidence type="ECO:0000256" key="6">
    <source>
        <dbReference type="ARBA" id="ARBA00023080"/>
    </source>
</evidence>
<proteinExistence type="inferred from homology"/>
<comment type="caution">
    <text evidence="13">The sequence shown here is derived from an EMBL/GenBank/DDBJ whole genome shotgun (WGS) entry which is preliminary data.</text>
</comment>
<name>A0A235BSQ1_UNCW3</name>
<comment type="caution">
    <text evidence="11">Lacks conserved residue(s) required for the propagation of feature annotation.</text>
</comment>
<keyword evidence="3 11" id="KW-0547">Nucleotide-binding</keyword>
<accession>A0A235BSQ1</accession>
<comment type="cofactor">
    <cofactor evidence="1">
        <name>Mn(2+)</name>
        <dbReference type="ChEBI" id="CHEBI:29035"/>
    </cofactor>
</comment>
<comment type="catalytic activity">
    <reaction evidence="9 11">
        <text>XTP + H2O = XDP + phosphate + H(+)</text>
        <dbReference type="Rhea" id="RHEA:28406"/>
        <dbReference type="ChEBI" id="CHEBI:15377"/>
        <dbReference type="ChEBI" id="CHEBI:15378"/>
        <dbReference type="ChEBI" id="CHEBI:43474"/>
        <dbReference type="ChEBI" id="CHEBI:59884"/>
        <dbReference type="ChEBI" id="CHEBI:61314"/>
        <dbReference type="EC" id="3.6.1.73"/>
    </reaction>
</comment>
<dbReference type="NCBIfam" id="TIGR00258">
    <property type="entry name" value="inosine/xanthosine triphosphatase"/>
    <property type="match status" value="1"/>
</dbReference>
<dbReference type="Proteomes" id="UP000215559">
    <property type="component" value="Unassembled WGS sequence"/>
</dbReference>
<keyword evidence="6 11" id="KW-0546">Nucleotide metabolism</keyword>
<dbReference type="GO" id="GO:0009117">
    <property type="term" value="P:nucleotide metabolic process"/>
    <property type="evidence" value="ECO:0007669"/>
    <property type="project" value="UniProtKB-KW"/>
</dbReference>
<sequence>MKVLVGSENPVKVEAVREAFLKYFKDVNVSGIKVSSRVSGQPVNEEIFAGAKNRAYGLKRLNHAKDSGAVFFVGIEAGIIKLFSRWFTFSGICIIDRHGEISYGGSPLFELPENVIKRLLTGEELGNVMDELAGVHDVKQKQGAVGYFTSGVMDRKQSYIDGLVVALIPLLNKEIYFQR</sequence>
<dbReference type="EMBL" id="NOZP01000095">
    <property type="protein sequence ID" value="OYD15530.1"/>
    <property type="molecule type" value="Genomic_DNA"/>
</dbReference>
<keyword evidence="7 11" id="KW-0464">Manganese</keyword>
<dbReference type="PANTHER" id="PTHR34699">
    <property type="match status" value="1"/>
</dbReference>
<dbReference type="GO" id="GO:0000166">
    <property type="term" value="F:nucleotide binding"/>
    <property type="evidence" value="ECO:0007669"/>
    <property type="project" value="UniProtKB-KW"/>
</dbReference>
<keyword evidence="5 11" id="KW-0460">Magnesium</keyword>
<comment type="similarity">
    <text evidence="10 11">Belongs to the YjjX NTPase family.</text>
</comment>
<dbReference type="PANTHER" id="PTHR34699:SF2">
    <property type="entry name" value="NON-CANONICAL PURINE NTP PHOSPHATASE_PRRC1 DOMAIN-CONTAINING PROTEIN"/>
    <property type="match status" value="1"/>
</dbReference>
<gene>
    <name evidence="13" type="ORF">CH330_05515</name>
</gene>
<dbReference type="FunFam" id="3.90.950.10:FF:000002">
    <property type="entry name" value="Inosine/xanthosine triphosphatase"/>
    <property type="match status" value="1"/>
</dbReference>
<reference evidence="13 14" key="1">
    <citation type="submission" date="2017-07" db="EMBL/GenBank/DDBJ databases">
        <title>Recovery of genomes from metagenomes via a dereplication, aggregation, and scoring strategy.</title>
        <authorList>
            <person name="Sieber C.M."/>
            <person name="Probst A.J."/>
            <person name="Sharrar A."/>
            <person name="Thomas B.C."/>
            <person name="Hess M."/>
            <person name="Tringe S.G."/>
            <person name="Banfield J.F."/>
        </authorList>
    </citation>
    <scope>NUCLEOTIDE SEQUENCE [LARGE SCALE GENOMIC DNA]</scope>
    <source>
        <strain evidence="13">JGI_Cruoil_03_51_56</strain>
    </source>
</reference>
<dbReference type="Gene3D" id="3.90.950.10">
    <property type="match status" value="1"/>
</dbReference>
<evidence type="ECO:0000256" key="2">
    <source>
        <dbReference type="ARBA" id="ARBA00022723"/>
    </source>
</evidence>
<dbReference type="InterPro" id="IPR050299">
    <property type="entry name" value="YjjX_NTPase"/>
</dbReference>
<organism evidence="13 14">
    <name type="scientific">candidate division WOR-3 bacterium JGI_Cruoil_03_51_56</name>
    <dbReference type="NCBI Taxonomy" id="1973747"/>
    <lineage>
        <taxon>Bacteria</taxon>
        <taxon>Bacteria division WOR-3</taxon>
    </lineage>
</organism>
<comment type="function">
    <text evidence="11">Phosphatase that hydrolyzes non-canonical purine nucleotides such as XTP and ITP to their respective diphosphate derivatives. Probably excludes non-canonical purines from DNA/RNA precursor pool, thus preventing their incorporation into DNA/RNA and avoiding chromosomal lesions.</text>
</comment>
<evidence type="ECO:0000256" key="11">
    <source>
        <dbReference type="HAMAP-Rule" id="MF_00648"/>
    </source>
</evidence>
<comment type="catalytic activity">
    <reaction evidence="8 11">
        <text>ITP + H2O = IDP + phosphate + H(+)</text>
        <dbReference type="Rhea" id="RHEA:28330"/>
        <dbReference type="ChEBI" id="CHEBI:15377"/>
        <dbReference type="ChEBI" id="CHEBI:15378"/>
        <dbReference type="ChEBI" id="CHEBI:43474"/>
        <dbReference type="ChEBI" id="CHEBI:58280"/>
        <dbReference type="ChEBI" id="CHEBI:61402"/>
        <dbReference type="EC" id="3.6.1.73"/>
    </reaction>
</comment>
<feature type="domain" description="Non-canonical purine NTP phosphatase/PRRC1" evidence="12">
    <location>
        <begin position="6"/>
        <end position="170"/>
    </location>
</feature>
<evidence type="ECO:0000256" key="8">
    <source>
        <dbReference type="ARBA" id="ARBA00048174"/>
    </source>
</evidence>
<keyword evidence="2 11" id="KW-0479">Metal-binding</keyword>
<evidence type="ECO:0000313" key="14">
    <source>
        <dbReference type="Proteomes" id="UP000215559"/>
    </source>
</evidence>
<comment type="cofactor">
    <cofactor evidence="11">
        <name>Mg(2+)</name>
        <dbReference type="ChEBI" id="CHEBI:18420"/>
    </cofactor>
    <cofactor evidence="11">
        <name>Mn(2+)</name>
        <dbReference type="ChEBI" id="CHEBI:29035"/>
    </cofactor>
    <text evidence="11">Binds 1 divalent metal cation per subunit; can use either Mg(2+) or Mn(2+).</text>
</comment>
<evidence type="ECO:0000256" key="7">
    <source>
        <dbReference type="ARBA" id="ARBA00023211"/>
    </source>
</evidence>
<evidence type="ECO:0000256" key="9">
    <source>
        <dbReference type="ARBA" id="ARBA00048781"/>
    </source>
</evidence>
<dbReference type="SUPFAM" id="SSF52972">
    <property type="entry name" value="ITPase-like"/>
    <property type="match status" value="1"/>
</dbReference>
<evidence type="ECO:0000256" key="4">
    <source>
        <dbReference type="ARBA" id="ARBA00022801"/>
    </source>
</evidence>
<evidence type="ECO:0000256" key="3">
    <source>
        <dbReference type="ARBA" id="ARBA00022741"/>
    </source>
</evidence>
<comment type="subunit">
    <text evidence="11">Homodimer.</text>
</comment>
<dbReference type="InterPro" id="IPR026533">
    <property type="entry name" value="NTPase/PRRC1"/>
</dbReference>
<dbReference type="EC" id="3.6.1.73" evidence="11"/>
<dbReference type="AlphaFoldDB" id="A0A235BSQ1"/>
<evidence type="ECO:0000256" key="5">
    <source>
        <dbReference type="ARBA" id="ARBA00022842"/>
    </source>
</evidence>
<evidence type="ECO:0000256" key="10">
    <source>
        <dbReference type="ARBA" id="ARBA00060855"/>
    </source>
</evidence>